<dbReference type="GO" id="GO:0009143">
    <property type="term" value="P:nucleoside triphosphate catabolic process"/>
    <property type="evidence" value="ECO:0007669"/>
    <property type="project" value="InterPro"/>
</dbReference>
<dbReference type="GO" id="GO:0005737">
    <property type="term" value="C:cytoplasm"/>
    <property type="evidence" value="ECO:0007669"/>
    <property type="project" value="TreeGrafter"/>
</dbReference>
<dbReference type="Pfam" id="PF01725">
    <property type="entry name" value="Ham1p_like"/>
    <property type="match status" value="1"/>
</dbReference>
<reference evidence="4" key="1">
    <citation type="journal article" date="2014" name="Genome Biol. Evol.">
        <title>Pangenome evidence for extensive interdomain horizontal transfer affecting lineage core and shell genes in uncultured planktonic thaumarchaeota and euryarchaeota.</title>
        <authorList>
            <person name="Deschamps P."/>
            <person name="Zivanovic Y."/>
            <person name="Moreira D."/>
            <person name="Rodriguez-Valera F."/>
            <person name="Lopez-Garcia P."/>
        </authorList>
    </citation>
    <scope>NUCLEOTIDE SEQUENCE</scope>
</reference>
<comment type="similarity">
    <text evidence="1 3">Belongs to the HAM1 NTPase family.</text>
</comment>
<dbReference type="NCBIfam" id="TIGR00042">
    <property type="entry name" value="RdgB/HAM1 family non-canonical purine NTP pyrophosphatase"/>
    <property type="match status" value="1"/>
</dbReference>
<dbReference type="AlphaFoldDB" id="A0A075HHB4"/>
<dbReference type="PANTHER" id="PTHR11067">
    <property type="entry name" value="INOSINE TRIPHOSPHATE PYROPHOSPHATASE/HAM1 PROTEIN"/>
    <property type="match status" value="1"/>
</dbReference>
<keyword evidence="2 3" id="KW-0378">Hydrolase</keyword>
<dbReference type="InterPro" id="IPR029001">
    <property type="entry name" value="ITPase-like_fam"/>
</dbReference>
<dbReference type="GO" id="GO:0047429">
    <property type="term" value="F:nucleoside triphosphate diphosphatase activity"/>
    <property type="evidence" value="ECO:0007669"/>
    <property type="project" value="InterPro"/>
</dbReference>
<name>A0A075HHB4_9EURY</name>
<evidence type="ECO:0000256" key="2">
    <source>
        <dbReference type="ARBA" id="ARBA00022801"/>
    </source>
</evidence>
<sequence>MRILFATGNPHKVAEAVQMLSPLGHGVEPLLVDGEAPDFVEPQAEGLEAVAFAKIEQARMMIEGTELEDSAIMVEDSGLFIDSLGGFPGAYSSFVEGTVGLDGILRLLEEADDRGAEYRAVAIVDLDGRTWQSNGVCRGRISGEMLGTGGFGYDPIFIPNEGDGRTCAQMSAEEKSAISHRGQALKGLSEVLSSASR</sequence>
<dbReference type="InterPro" id="IPR002637">
    <property type="entry name" value="RdgB/HAM1"/>
</dbReference>
<evidence type="ECO:0000256" key="3">
    <source>
        <dbReference type="RuleBase" id="RU003781"/>
    </source>
</evidence>
<protein>
    <submittedName>
        <fullName evidence="4">Xanthosine triphosphate pyrophosphatase (RdgB)</fullName>
        <ecNumber evidence="4">3.6.1.19</ecNumber>
    </submittedName>
</protein>
<dbReference type="CDD" id="cd00515">
    <property type="entry name" value="HAM1"/>
    <property type="match status" value="1"/>
</dbReference>
<organism evidence="4">
    <name type="scientific">uncultured marine group II/III euryarchaeote KM3_71_G06</name>
    <dbReference type="NCBI Taxonomy" id="1456495"/>
    <lineage>
        <taxon>Archaea</taxon>
        <taxon>Methanobacteriati</taxon>
        <taxon>Methanobacteriota</taxon>
        <taxon>environmental samples</taxon>
    </lineage>
</organism>
<dbReference type="SUPFAM" id="SSF52972">
    <property type="entry name" value="ITPase-like"/>
    <property type="match status" value="1"/>
</dbReference>
<evidence type="ECO:0000256" key="1">
    <source>
        <dbReference type="ARBA" id="ARBA00008023"/>
    </source>
</evidence>
<proteinExistence type="inferred from homology"/>
<accession>A0A075HHB4</accession>
<dbReference type="Gene3D" id="3.90.950.10">
    <property type="match status" value="1"/>
</dbReference>
<evidence type="ECO:0000313" key="4">
    <source>
        <dbReference type="EMBL" id="AIF15841.1"/>
    </source>
</evidence>
<gene>
    <name evidence="4" type="primary">rdgB</name>
</gene>
<dbReference type="EC" id="3.6.1.19" evidence="4"/>
<dbReference type="EMBL" id="KF901038">
    <property type="protein sequence ID" value="AIF15841.1"/>
    <property type="molecule type" value="Genomic_DNA"/>
</dbReference>
<dbReference type="PANTHER" id="PTHR11067:SF9">
    <property type="entry name" value="INOSINE TRIPHOSPHATE PYROPHOSPHATASE"/>
    <property type="match status" value="1"/>
</dbReference>